<feature type="domain" description="Peptidase S8/S53" evidence="12">
    <location>
        <begin position="143"/>
        <end position="389"/>
    </location>
</feature>
<dbReference type="GO" id="GO:0004252">
    <property type="term" value="F:serine-type endopeptidase activity"/>
    <property type="evidence" value="ECO:0007669"/>
    <property type="project" value="UniProtKB-UniRule"/>
</dbReference>
<organism evidence="14 15">
    <name type="scientific">Domibacillus iocasae</name>
    <dbReference type="NCBI Taxonomy" id="1714016"/>
    <lineage>
        <taxon>Bacteria</taxon>
        <taxon>Bacillati</taxon>
        <taxon>Bacillota</taxon>
        <taxon>Bacilli</taxon>
        <taxon>Bacillales</taxon>
        <taxon>Bacillaceae</taxon>
        <taxon>Domibacillus</taxon>
    </lineage>
</organism>
<accession>A0A1E7DPX5</accession>
<dbReference type="PROSITE" id="PS51892">
    <property type="entry name" value="SUBTILASE"/>
    <property type="match status" value="1"/>
</dbReference>
<protein>
    <submittedName>
        <fullName evidence="14">Uncharacterized protein</fullName>
    </submittedName>
</protein>
<dbReference type="InterPro" id="IPR000209">
    <property type="entry name" value="Peptidase_S8/S53_dom"/>
</dbReference>
<keyword evidence="5 9" id="KW-0645">Protease</keyword>
<evidence type="ECO:0000256" key="7">
    <source>
        <dbReference type="ARBA" id="ARBA00022825"/>
    </source>
</evidence>
<reference evidence="14 15" key="1">
    <citation type="submission" date="2016-06" db="EMBL/GenBank/DDBJ databases">
        <title>Domibacillus iocasae genome sequencing.</title>
        <authorList>
            <person name="Verma A."/>
            <person name="Pal Y."/>
            <person name="Ojha A.K."/>
            <person name="Krishnamurthi S."/>
        </authorList>
    </citation>
    <scope>NUCLEOTIDE SEQUENCE [LARGE SCALE GENOMIC DNA]</scope>
    <source>
        <strain evidence="14 15">DSM 29979</strain>
    </source>
</reference>
<evidence type="ECO:0000256" key="10">
    <source>
        <dbReference type="RuleBase" id="RU003355"/>
    </source>
</evidence>
<dbReference type="PROSITE" id="PS00137">
    <property type="entry name" value="SUBTILASE_HIS"/>
    <property type="match status" value="1"/>
</dbReference>
<dbReference type="PANTHER" id="PTHR43806:SF11">
    <property type="entry name" value="CEREVISIN-RELATED"/>
    <property type="match status" value="1"/>
</dbReference>
<dbReference type="InterPro" id="IPR015500">
    <property type="entry name" value="Peptidase_S8_subtilisin-rel"/>
</dbReference>
<evidence type="ECO:0000256" key="5">
    <source>
        <dbReference type="ARBA" id="ARBA00022670"/>
    </source>
</evidence>
<evidence type="ECO:0000256" key="1">
    <source>
        <dbReference type="ARBA" id="ARBA00001913"/>
    </source>
</evidence>
<dbReference type="AlphaFoldDB" id="A0A1E7DPX5"/>
<keyword evidence="7 9" id="KW-0720">Serine protease</keyword>
<dbReference type="InterPro" id="IPR050131">
    <property type="entry name" value="Peptidase_S8_subtilisin-like"/>
</dbReference>
<evidence type="ECO:0000256" key="3">
    <source>
        <dbReference type="ARBA" id="ARBA00011073"/>
    </source>
</evidence>
<dbReference type="SUPFAM" id="SSF52743">
    <property type="entry name" value="Subtilisin-like"/>
    <property type="match status" value="1"/>
</dbReference>
<comment type="caution">
    <text evidence="14">The sequence shown here is derived from an EMBL/GenBank/DDBJ whole genome shotgun (WGS) entry which is preliminary data.</text>
</comment>
<dbReference type="RefSeq" id="WP_069938677.1">
    <property type="nucleotide sequence ID" value="NZ_MAMP01000021.1"/>
</dbReference>
<evidence type="ECO:0000313" key="15">
    <source>
        <dbReference type="Proteomes" id="UP000095658"/>
    </source>
</evidence>
<dbReference type="InterPro" id="IPR036852">
    <property type="entry name" value="Peptidase_S8/S53_dom_sf"/>
</dbReference>
<evidence type="ECO:0000256" key="6">
    <source>
        <dbReference type="ARBA" id="ARBA00022801"/>
    </source>
</evidence>
<feature type="signal peptide" evidence="11">
    <location>
        <begin position="1"/>
        <end position="23"/>
    </location>
</feature>
<keyword evidence="4" id="KW-0964">Secreted</keyword>
<keyword evidence="6 9" id="KW-0378">Hydrolase</keyword>
<dbReference type="InterPro" id="IPR023828">
    <property type="entry name" value="Peptidase_S8_Ser-AS"/>
</dbReference>
<evidence type="ECO:0000256" key="8">
    <source>
        <dbReference type="ARBA" id="ARBA00022837"/>
    </source>
</evidence>
<keyword evidence="15" id="KW-1185">Reference proteome</keyword>
<feature type="active site" description="Charge relay system" evidence="9">
    <location>
        <position position="183"/>
    </location>
</feature>
<evidence type="ECO:0000259" key="13">
    <source>
        <dbReference type="Pfam" id="PF22148"/>
    </source>
</evidence>
<dbReference type="Pfam" id="PF22148">
    <property type="entry name" value="Fervidolysin_NPro-like"/>
    <property type="match status" value="1"/>
</dbReference>
<dbReference type="EMBL" id="MAMP01000021">
    <property type="protein sequence ID" value="OES45055.1"/>
    <property type="molecule type" value="Genomic_DNA"/>
</dbReference>
<feature type="chain" id="PRO_5009191479" evidence="11">
    <location>
        <begin position="24"/>
        <end position="1128"/>
    </location>
</feature>
<dbReference type="PANTHER" id="PTHR43806">
    <property type="entry name" value="PEPTIDASE S8"/>
    <property type="match status" value="1"/>
</dbReference>
<evidence type="ECO:0000256" key="9">
    <source>
        <dbReference type="PROSITE-ProRule" id="PRU01240"/>
    </source>
</evidence>
<name>A0A1E7DPX5_9BACI</name>
<proteinExistence type="inferred from homology"/>
<comment type="cofactor">
    <cofactor evidence="1">
        <name>Ca(2+)</name>
        <dbReference type="ChEBI" id="CHEBI:29108"/>
    </cofactor>
</comment>
<comment type="similarity">
    <text evidence="3 9 10">Belongs to the peptidase S8 family.</text>
</comment>
<dbReference type="Pfam" id="PF00082">
    <property type="entry name" value="Peptidase_S8"/>
    <property type="match status" value="1"/>
</dbReference>
<evidence type="ECO:0000256" key="11">
    <source>
        <dbReference type="SAM" id="SignalP"/>
    </source>
</evidence>
<dbReference type="PRINTS" id="PR00723">
    <property type="entry name" value="SUBTILISIN"/>
</dbReference>
<dbReference type="Proteomes" id="UP000095658">
    <property type="component" value="Unassembled WGS sequence"/>
</dbReference>
<evidence type="ECO:0000259" key="12">
    <source>
        <dbReference type="Pfam" id="PF00082"/>
    </source>
</evidence>
<evidence type="ECO:0000256" key="2">
    <source>
        <dbReference type="ARBA" id="ARBA00004613"/>
    </source>
</evidence>
<sequence length="1128" mass="121576">MKWKQWMAAAVSASLLIPGAAFAEVPVSEKEQQYKTAQAEKQVTDSQTLVIKYSKVLPQSIHKKAGVSVIKRLPGLKYDVVQVPKSKKLSDVIKVYKTRSEVVAIMPSIQYKAFAAMPDPKAAKMDHLAMLNMGKALSYAGKNSVKIAVVDSGVDYKHPDLKANLLQPYNVANPARNPVRDLHGTHVAGIIASTKDNGLGGYGVFPNAKILPVDVFNGSISANDFTIAEGITYSVDQGADVINLSLGGFMPAAVVEEAIQYAIDSGVVVVAAAGNESTDQYSYPAAYPGVISVGNVGGSKTLSDSSNYGTSVDVVAPGENIYSTAYGAESGSKFERLTGTSMASPVVAAAAGLLKSKYPDLTAFEIEYILEQTATDLGEKGYDLTYGNGLINPLNALKFDVNKLPDRPDVSGEAILKEAKEIKSGKQSFTGTFKAPGRMHWYKASMTEGEHVQTVLDGSKGYDYAMELYFVPEDGDPQYIRDVDRTVVNGQEGYLYTAVEGGTLVIGVKDTNGNYSASGKSTFTLQAEKLAPITPDQATNEEPVAITALPYVKNDFTLYSGEEEVPDSDFFKLSVEQAKLLSLSVSDLPGVDSAIHVYMREGEEEYSIVDGNNNPVNKGETVSFEAMPGVEYRIEVTNGAFSEDIFLGSILDLFSMDISMFEEVAVGESATPYTFKVEERTIPADEDGLPEEGTLEDTLMDGDITADEYGEMKEDELIDGEEENPESSNILEKAIPYTLGGNKQGYFQSGFDEDYYRFVSADDGIYSFEVQQGSGQLASMTLLEVDAETGELLPISGSNGEMDLVAALFGGFGGSGNMNVALRKDKTYVMMVVNNSENISADPYKLTSSRIANVPAEKDTDANTPEEGLNITAGKAVQNYFIQSGDIDYYYFMNKGGPRVYTLDIAGSALTASQKAGIPYELRPGHIFSGAVIEDLNGDKVLDEEEMSRVTPFGPDLFSLVIEPDVHTSFAAKEDTGYFIEAAPFMAAGPNLQPYEVKVGATYNQSRDGDGKVVNHVPAKPLALKTTNGKYGARGYFNAGVSFGDIDHFVLKMIKEGTVAFSFSAGKNLDGVMEIYNAKGALVASFDRYGKDDEELASLKLPKGNYYIELSEANGTASTTPYELIVKK</sequence>
<keyword evidence="11" id="KW-0732">Signal</keyword>
<dbReference type="Gene3D" id="3.40.50.200">
    <property type="entry name" value="Peptidase S8/S53 domain"/>
    <property type="match status" value="1"/>
</dbReference>
<evidence type="ECO:0000313" key="14">
    <source>
        <dbReference type="EMBL" id="OES45055.1"/>
    </source>
</evidence>
<dbReference type="InterPro" id="IPR023827">
    <property type="entry name" value="Peptidase_S8_Asp-AS"/>
</dbReference>
<dbReference type="GO" id="GO:0005576">
    <property type="term" value="C:extracellular region"/>
    <property type="evidence" value="ECO:0007669"/>
    <property type="project" value="UniProtKB-SubCell"/>
</dbReference>
<dbReference type="STRING" id="1714016.BA724_07070"/>
<feature type="active site" description="Charge relay system" evidence="9">
    <location>
        <position position="341"/>
    </location>
</feature>
<feature type="active site" description="Charge relay system" evidence="9">
    <location>
        <position position="151"/>
    </location>
</feature>
<dbReference type="InterPro" id="IPR054399">
    <property type="entry name" value="Fervidolysin-like_N_prodom"/>
</dbReference>
<dbReference type="PROSITE" id="PS00136">
    <property type="entry name" value="SUBTILASE_ASP"/>
    <property type="match status" value="1"/>
</dbReference>
<feature type="domain" description="Fervidolysin-like N-terminal prodomain" evidence="13">
    <location>
        <begin position="47"/>
        <end position="105"/>
    </location>
</feature>
<gene>
    <name evidence="14" type="ORF">BA724_07070</name>
</gene>
<evidence type="ECO:0000256" key="4">
    <source>
        <dbReference type="ARBA" id="ARBA00022525"/>
    </source>
</evidence>
<dbReference type="Gene3D" id="2.60.120.380">
    <property type="match status" value="3"/>
</dbReference>
<dbReference type="GO" id="GO:0006508">
    <property type="term" value="P:proteolysis"/>
    <property type="evidence" value="ECO:0007669"/>
    <property type="project" value="UniProtKB-KW"/>
</dbReference>
<keyword evidence="8" id="KW-0106">Calcium</keyword>
<comment type="subcellular location">
    <subcellularLocation>
        <location evidence="2">Secreted</location>
    </subcellularLocation>
</comment>
<dbReference type="PROSITE" id="PS00138">
    <property type="entry name" value="SUBTILASE_SER"/>
    <property type="match status" value="1"/>
</dbReference>
<dbReference type="InterPro" id="IPR022398">
    <property type="entry name" value="Peptidase_S8_His-AS"/>
</dbReference>